<dbReference type="Proteomes" id="UP000298653">
    <property type="component" value="Chromosome"/>
</dbReference>
<accession>A0A4V1EFX7</accession>
<feature type="compositionally biased region" description="Basic and acidic residues" evidence="1">
    <location>
        <begin position="1"/>
        <end position="10"/>
    </location>
</feature>
<keyword evidence="3" id="KW-1185">Reference proteome</keyword>
<proteinExistence type="predicted"/>
<dbReference type="KEGG" id="arf:AR1Y2_0666"/>
<reference evidence="2 3" key="1">
    <citation type="submission" date="2019-05" db="EMBL/GenBank/DDBJ databases">
        <title>Complete genome sequencing of Anaerostipes rhamnosivorans.</title>
        <authorList>
            <person name="Bui T.P.N."/>
            <person name="de Vos W.M."/>
        </authorList>
    </citation>
    <scope>NUCLEOTIDE SEQUENCE [LARGE SCALE GENOMIC DNA]</scope>
    <source>
        <strain evidence="2 3">1y2</strain>
    </source>
</reference>
<gene>
    <name evidence="2" type="ORF">AR1Y2_0666</name>
</gene>
<feature type="region of interest" description="Disordered" evidence="1">
    <location>
        <begin position="1"/>
        <end position="40"/>
    </location>
</feature>
<feature type="compositionally biased region" description="Basic and acidic residues" evidence="1">
    <location>
        <begin position="31"/>
        <end position="40"/>
    </location>
</feature>
<dbReference type="AlphaFoldDB" id="A0A4V1EFX7"/>
<protein>
    <submittedName>
        <fullName evidence="2">Uncharacterized protein</fullName>
    </submittedName>
</protein>
<name>A0A4V1EFX7_9FIRM</name>
<dbReference type="RefSeq" id="WP_282432132.1">
    <property type="nucleotide sequence ID" value="NZ_CP040058.1"/>
</dbReference>
<organism evidence="2 3">
    <name type="scientific">Anaerostipes rhamnosivorans</name>
    <dbReference type="NCBI Taxonomy" id="1229621"/>
    <lineage>
        <taxon>Bacteria</taxon>
        <taxon>Bacillati</taxon>
        <taxon>Bacillota</taxon>
        <taxon>Clostridia</taxon>
        <taxon>Lachnospirales</taxon>
        <taxon>Lachnospiraceae</taxon>
        <taxon>Anaerostipes</taxon>
    </lineage>
</organism>
<evidence type="ECO:0000313" key="2">
    <source>
        <dbReference type="EMBL" id="QCP34120.1"/>
    </source>
</evidence>
<dbReference type="EMBL" id="CP040058">
    <property type="protein sequence ID" value="QCP34120.1"/>
    <property type="molecule type" value="Genomic_DNA"/>
</dbReference>
<sequence>MKKTRLEQGRENLQIAPDLVLQREAGSSEEGTEKGNRTCI</sequence>
<evidence type="ECO:0000313" key="3">
    <source>
        <dbReference type="Proteomes" id="UP000298653"/>
    </source>
</evidence>
<evidence type="ECO:0000256" key="1">
    <source>
        <dbReference type="SAM" id="MobiDB-lite"/>
    </source>
</evidence>